<dbReference type="Pfam" id="PF01272">
    <property type="entry name" value="GreA_GreB"/>
    <property type="match status" value="1"/>
</dbReference>
<comment type="caution">
    <text evidence="12">The sequence shown here is derived from an EMBL/GenBank/DDBJ whole genome shotgun (WGS) entry which is preliminary data.</text>
</comment>
<comment type="function">
    <text evidence="6 8 9">Necessary for efficient RNA polymerase transcription elongation past template-encoded arresting sites. The arresting sites in DNA have the property of trapping a certain fraction of elongating RNA polymerases that pass through, resulting in locked ternary complexes. Cleavage of the nascent transcript by cleavage factors such as GreA or GreB allows the resumption of elongation from the new 3'terminus. GreA releases sequences of 2 to 3 nucleotides.</text>
</comment>
<feature type="domain" description="Transcription elongation factor GreA/GreB N-terminal" evidence="11">
    <location>
        <begin position="13"/>
        <end position="82"/>
    </location>
</feature>
<dbReference type="PROSITE" id="PS00830">
    <property type="entry name" value="GREAB_2"/>
    <property type="match status" value="1"/>
</dbReference>
<keyword evidence="12" id="KW-0251">Elongation factor</keyword>
<name>A0A1F4U176_UNCKA</name>
<keyword evidence="3 8" id="KW-0805">Transcription regulation</keyword>
<evidence type="ECO:0000256" key="5">
    <source>
        <dbReference type="ARBA" id="ARBA00023163"/>
    </source>
</evidence>
<dbReference type="FunFam" id="1.10.287.180:FF:000001">
    <property type="entry name" value="Transcription elongation factor GreA"/>
    <property type="match status" value="1"/>
</dbReference>
<evidence type="ECO:0000256" key="9">
    <source>
        <dbReference type="RuleBase" id="RU000556"/>
    </source>
</evidence>
<evidence type="ECO:0000256" key="1">
    <source>
        <dbReference type="ARBA" id="ARBA00008213"/>
    </source>
</evidence>
<dbReference type="InterPro" id="IPR022691">
    <property type="entry name" value="Tscrpt_elong_fac_GreA/B_N"/>
</dbReference>
<reference evidence="12 13" key="1">
    <citation type="journal article" date="2016" name="Nat. Commun.">
        <title>Thousands of microbial genomes shed light on interconnected biogeochemical processes in an aquifer system.</title>
        <authorList>
            <person name="Anantharaman K."/>
            <person name="Brown C.T."/>
            <person name="Hug L.A."/>
            <person name="Sharon I."/>
            <person name="Castelle C.J."/>
            <person name="Probst A.J."/>
            <person name="Thomas B.C."/>
            <person name="Singh A."/>
            <person name="Wilkins M.J."/>
            <person name="Karaoz U."/>
            <person name="Brodie E.L."/>
            <person name="Williams K.H."/>
            <person name="Hubbard S.S."/>
            <person name="Banfield J.F."/>
        </authorList>
    </citation>
    <scope>NUCLEOTIDE SEQUENCE [LARGE SCALE GENOMIC DNA]</scope>
</reference>
<gene>
    <name evidence="8" type="primary">greA</name>
    <name evidence="12" type="ORF">A3K42_01230</name>
</gene>
<dbReference type="InterPro" id="IPR018151">
    <property type="entry name" value="TF_GreA/GreB_CS"/>
</dbReference>
<dbReference type="InterPro" id="IPR028624">
    <property type="entry name" value="Tscrpt_elong_fac_GreA/B"/>
</dbReference>
<dbReference type="NCBIfam" id="NF001263">
    <property type="entry name" value="PRK00226.1-4"/>
    <property type="match status" value="1"/>
</dbReference>
<keyword evidence="12" id="KW-0648">Protein biosynthesis</keyword>
<evidence type="ECO:0000256" key="3">
    <source>
        <dbReference type="ARBA" id="ARBA00023015"/>
    </source>
</evidence>
<feature type="domain" description="Transcription elongation factor GreA/GreB C-terminal" evidence="10">
    <location>
        <begin position="87"/>
        <end position="158"/>
    </location>
</feature>
<keyword evidence="4 8" id="KW-0238">DNA-binding</keyword>
<organism evidence="12 13">
    <name type="scientific">candidate division WWE3 bacterium RBG_13_37_7</name>
    <dbReference type="NCBI Taxonomy" id="1802609"/>
    <lineage>
        <taxon>Bacteria</taxon>
        <taxon>Katanobacteria</taxon>
    </lineage>
</organism>
<dbReference type="AlphaFoldDB" id="A0A1F4U176"/>
<protein>
    <recommendedName>
        <fullName evidence="2 8">Transcription elongation factor GreA</fullName>
    </recommendedName>
    <alternativeName>
        <fullName evidence="7 8">Transcript cleavage factor GreA</fullName>
    </alternativeName>
</protein>
<evidence type="ECO:0000256" key="4">
    <source>
        <dbReference type="ARBA" id="ARBA00023125"/>
    </source>
</evidence>
<evidence type="ECO:0000256" key="2">
    <source>
        <dbReference type="ARBA" id="ARBA00013729"/>
    </source>
</evidence>
<dbReference type="GO" id="GO:0032784">
    <property type="term" value="P:regulation of DNA-templated transcription elongation"/>
    <property type="evidence" value="ECO:0007669"/>
    <property type="project" value="UniProtKB-UniRule"/>
</dbReference>
<evidence type="ECO:0000256" key="6">
    <source>
        <dbReference type="ARBA" id="ARBA00024916"/>
    </source>
</evidence>
<dbReference type="GO" id="GO:0003746">
    <property type="term" value="F:translation elongation factor activity"/>
    <property type="evidence" value="ECO:0007669"/>
    <property type="project" value="UniProtKB-KW"/>
</dbReference>
<comment type="similarity">
    <text evidence="1 8 9">Belongs to the GreA/GreB family.</text>
</comment>
<dbReference type="InterPro" id="IPR036953">
    <property type="entry name" value="GreA/GreB_C_sf"/>
</dbReference>
<dbReference type="InterPro" id="IPR001437">
    <property type="entry name" value="Tscrpt_elong_fac_GreA/B_C"/>
</dbReference>
<evidence type="ECO:0000259" key="10">
    <source>
        <dbReference type="Pfam" id="PF01272"/>
    </source>
</evidence>
<dbReference type="Gene3D" id="3.10.50.30">
    <property type="entry name" value="Transcription elongation factor, GreA/GreB, C-terminal domain"/>
    <property type="match status" value="1"/>
</dbReference>
<dbReference type="SUPFAM" id="SSF54534">
    <property type="entry name" value="FKBP-like"/>
    <property type="match status" value="1"/>
</dbReference>
<accession>A0A1F4U176</accession>
<dbReference type="HAMAP" id="MF_00105">
    <property type="entry name" value="GreA_GreB"/>
    <property type="match status" value="1"/>
</dbReference>
<evidence type="ECO:0000313" key="13">
    <source>
        <dbReference type="Proteomes" id="UP000178270"/>
    </source>
</evidence>
<sequence>MKTNLEKKQNGLILTKEGLENLKSELKELTEVKRPQNIKTIKEAREMGDISENSMYDAAREEQSFIEGRIAELEEIIRSAKITECISNGTINVGSKVTVHIDGSEEVFYIVGAPEADPINKKISHESPLGTALLGKKPGDKIEVEAPMGKLIYTVLKID</sequence>
<dbReference type="InterPro" id="IPR023459">
    <property type="entry name" value="Tscrpt_elong_fac_GreA/B_fam"/>
</dbReference>
<keyword evidence="5 8" id="KW-0804">Transcription</keyword>
<dbReference type="InterPro" id="IPR006359">
    <property type="entry name" value="Tscrpt_elong_fac_GreA"/>
</dbReference>
<dbReference type="GO" id="GO:0006354">
    <property type="term" value="P:DNA-templated transcription elongation"/>
    <property type="evidence" value="ECO:0007669"/>
    <property type="project" value="TreeGrafter"/>
</dbReference>
<evidence type="ECO:0000256" key="7">
    <source>
        <dbReference type="ARBA" id="ARBA00030776"/>
    </source>
</evidence>
<dbReference type="PROSITE" id="PS00829">
    <property type="entry name" value="GREAB_1"/>
    <property type="match status" value="1"/>
</dbReference>
<dbReference type="Proteomes" id="UP000178270">
    <property type="component" value="Unassembled WGS sequence"/>
</dbReference>
<dbReference type="PIRSF" id="PIRSF006092">
    <property type="entry name" value="GreA_GreB"/>
    <property type="match status" value="1"/>
</dbReference>
<dbReference type="SUPFAM" id="SSF46557">
    <property type="entry name" value="GreA transcript cleavage protein, N-terminal domain"/>
    <property type="match status" value="1"/>
</dbReference>
<proteinExistence type="inferred from homology"/>
<dbReference type="GO" id="GO:0003677">
    <property type="term" value="F:DNA binding"/>
    <property type="evidence" value="ECO:0007669"/>
    <property type="project" value="UniProtKB-UniRule"/>
</dbReference>
<evidence type="ECO:0000256" key="8">
    <source>
        <dbReference type="HAMAP-Rule" id="MF_00105"/>
    </source>
</evidence>
<dbReference type="PANTHER" id="PTHR30437">
    <property type="entry name" value="TRANSCRIPTION ELONGATION FACTOR GREA"/>
    <property type="match status" value="1"/>
</dbReference>
<dbReference type="NCBIfam" id="TIGR01462">
    <property type="entry name" value="greA"/>
    <property type="match status" value="1"/>
</dbReference>
<dbReference type="InterPro" id="IPR036805">
    <property type="entry name" value="Tscrpt_elong_fac_GreA/B_N_sf"/>
</dbReference>
<dbReference type="Gene3D" id="1.10.287.180">
    <property type="entry name" value="Transcription elongation factor, GreA/GreB, N-terminal domain"/>
    <property type="match status" value="1"/>
</dbReference>
<dbReference type="GO" id="GO:0070063">
    <property type="term" value="F:RNA polymerase binding"/>
    <property type="evidence" value="ECO:0007669"/>
    <property type="project" value="InterPro"/>
</dbReference>
<dbReference type="Pfam" id="PF03449">
    <property type="entry name" value="GreA_GreB_N"/>
    <property type="match status" value="1"/>
</dbReference>
<dbReference type="EMBL" id="MEUS01000018">
    <property type="protein sequence ID" value="OGC38728.1"/>
    <property type="molecule type" value="Genomic_DNA"/>
</dbReference>
<evidence type="ECO:0000259" key="11">
    <source>
        <dbReference type="Pfam" id="PF03449"/>
    </source>
</evidence>
<dbReference type="PANTHER" id="PTHR30437:SF4">
    <property type="entry name" value="TRANSCRIPTION ELONGATION FACTOR GREA"/>
    <property type="match status" value="1"/>
</dbReference>
<evidence type="ECO:0000313" key="12">
    <source>
        <dbReference type="EMBL" id="OGC38728.1"/>
    </source>
</evidence>